<dbReference type="EMBL" id="JADCNM010000006">
    <property type="protein sequence ID" value="KAG0478969.1"/>
    <property type="molecule type" value="Genomic_DNA"/>
</dbReference>
<dbReference type="GO" id="GO:0009570">
    <property type="term" value="C:chloroplast stroma"/>
    <property type="evidence" value="ECO:0007669"/>
    <property type="project" value="TreeGrafter"/>
</dbReference>
<protein>
    <submittedName>
        <fullName evidence="2">Uncharacterized protein</fullName>
    </submittedName>
</protein>
<dbReference type="GO" id="GO:0000965">
    <property type="term" value="P:mitochondrial RNA 3'-end processing"/>
    <property type="evidence" value="ECO:0007669"/>
    <property type="project" value="TreeGrafter"/>
</dbReference>
<proteinExistence type="predicted"/>
<sequence length="144" mass="16372">MVQAQELVSLRVMQEIDRQAITSNNAKRGIVTLLQRRSFQAIEIGHVAVRNICLEVETFVKKCGKPKMLDAIKMPPSELYKHVEDISQYELVKALQIRRKIPRRKALSALEEKVICILTESGYVLKDRVPGIAEGLIDNCDDKK</sequence>
<dbReference type="PANTHER" id="PTHR11252:SF0">
    <property type="entry name" value="POLYRIBONUCLEOTIDE NUCLEOTIDYLTRANSFERASE 1, MITOCHONDRIAL"/>
    <property type="match status" value="1"/>
</dbReference>
<evidence type="ECO:0000313" key="4">
    <source>
        <dbReference type="Proteomes" id="UP000639772"/>
    </source>
</evidence>
<comment type="caution">
    <text evidence="2">The sequence shown here is derived from an EMBL/GenBank/DDBJ whole genome shotgun (WGS) entry which is preliminary data.</text>
</comment>
<keyword evidence="3" id="KW-1185">Reference proteome</keyword>
<dbReference type="GO" id="GO:0000958">
    <property type="term" value="P:mitochondrial mRNA catabolic process"/>
    <property type="evidence" value="ECO:0007669"/>
    <property type="project" value="TreeGrafter"/>
</dbReference>
<name>A0A835QUI3_VANPL</name>
<dbReference type="InterPro" id="IPR012162">
    <property type="entry name" value="PNPase"/>
</dbReference>
<reference evidence="3 4" key="1">
    <citation type="journal article" date="2020" name="Nat. Food">
        <title>A phased Vanilla planifolia genome enables genetic improvement of flavour and production.</title>
        <authorList>
            <person name="Hasing T."/>
            <person name="Tang H."/>
            <person name="Brym M."/>
            <person name="Khazi F."/>
            <person name="Huang T."/>
            <person name="Chambers A.H."/>
        </authorList>
    </citation>
    <scope>NUCLEOTIDE SEQUENCE [LARGE SCALE GENOMIC DNA]</scope>
    <source>
        <tissue evidence="2">Leaf</tissue>
    </source>
</reference>
<dbReference type="GO" id="GO:0004654">
    <property type="term" value="F:polyribonucleotide nucleotidyltransferase activity"/>
    <property type="evidence" value="ECO:0007669"/>
    <property type="project" value="InterPro"/>
</dbReference>
<dbReference type="PANTHER" id="PTHR11252">
    <property type="entry name" value="POLYRIBONUCLEOTIDE NUCLEOTIDYLTRANSFERASE"/>
    <property type="match status" value="1"/>
</dbReference>
<evidence type="ECO:0000313" key="2">
    <source>
        <dbReference type="EMBL" id="KAG0478969.1"/>
    </source>
</evidence>
<dbReference type="Proteomes" id="UP000636800">
    <property type="component" value="Chromosome 6"/>
</dbReference>
<dbReference type="EMBL" id="JADCNL010000006">
    <property type="protein sequence ID" value="KAG0477296.1"/>
    <property type="molecule type" value="Genomic_DNA"/>
</dbReference>
<dbReference type="GO" id="GO:0003723">
    <property type="term" value="F:RNA binding"/>
    <property type="evidence" value="ECO:0007669"/>
    <property type="project" value="InterPro"/>
</dbReference>
<evidence type="ECO:0000313" key="1">
    <source>
        <dbReference type="EMBL" id="KAG0477296.1"/>
    </source>
</evidence>
<evidence type="ECO:0000313" key="3">
    <source>
        <dbReference type="Proteomes" id="UP000636800"/>
    </source>
</evidence>
<gene>
    <name evidence="2" type="ORF">HPP92_013688</name>
    <name evidence="1" type="ORF">HPP92_014137</name>
</gene>
<dbReference type="GO" id="GO:0005739">
    <property type="term" value="C:mitochondrion"/>
    <property type="evidence" value="ECO:0007669"/>
    <property type="project" value="TreeGrafter"/>
</dbReference>
<accession>A0A835QUI3</accession>
<dbReference type="OrthoDB" id="437922at2759"/>
<organism evidence="2 4">
    <name type="scientific">Vanilla planifolia</name>
    <name type="common">Vanilla</name>
    <dbReference type="NCBI Taxonomy" id="51239"/>
    <lineage>
        <taxon>Eukaryota</taxon>
        <taxon>Viridiplantae</taxon>
        <taxon>Streptophyta</taxon>
        <taxon>Embryophyta</taxon>
        <taxon>Tracheophyta</taxon>
        <taxon>Spermatophyta</taxon>
        <taxon>Magnoliopsida</taxon>
        <taxon>Liliopsida</taxon>
        <taxon>Asparagales</taxon>
        <taxon>Orchidaceae</taxon>
        <taxon>Vanilloideae</taxon>
        <taxon>Vanilleae</taxon>
        <taxon>Vanilla</taxon>
    </lineage>
</organism>
<dbReference type="GO" id="GO:0005829">
    <property type="term" value="C:cytosol"/>
    <property type="evidence" value="ECO:0007669"/>
    <property type="project" value="TreeGrafter"/>
</dbReference>
<dbReference type="Proteomes" id="UP000639772">
    <property type="component" value="Chromosome 6"/>
</dbReference>
<dbReference type="GO" id="GO:0000175">
    <property type="term" value="F:3'-5'-RNA exonuclease activity"/>
    <property type="evidence" value="ECO:0007669"/>
    <property type="project" value="TreeGrafter"/>
</dbReference>
<dbReference type="AlphaFoldDB" id="A0A835QUI3"/>